<sequence>MKDRSAIGRRNRAKGAELEREVAAALFDLTGIAFRRNLRQCQDSGLGDLVTDDPAWPFSIECKRRSAGTGCADDWRMQAAASARKAGQLPVVVYRFDRRPIRCALPLGAIRAAFGDGDAAPPEEWVECSLDGLAYLAREIMAGPGAAGIERAAS</sequence>
<dbReference type="KEGG" id="rsu:NHU_00056"/>
<gene>
    <name evidence="1" type="ORF">NHU_00056</name>
</gene>
<dbReference type="Proteomes" id="UP000064912">
    <property type="component" value="Chromosome"/>
</dbReference>
<protein>
    <submittedName>
        <fullName evidence="1">Putative bacteriophage-related protein</fullName>
    </submittedName>
</protein>
<organism evidence="1 2">
    <name type="scientific">Rhodovulum sulfidophilum</name>
    <name type="common">Rhodobacter sulfidophilus</name>
    <dbReference type="NCBI Taxonomy" id="35806"/>
    <lineage>
        <taxon>Bacteria</taxon>
        <taxon>Pseudomonadati</taxon>
        <taxon>Pseudomonadota</taxon>
        <taxon>Alphaproteobacteria</taxon>
        <taxon>Rhodobacterales</taxon>
        <taxon>Paracoccaceae</taxon>
        <taxon>Rhodovulum</taxon>
    </lineage>
</organism>
<dbReference type="Pfam" id="PF24608">
    <property type="entry name" value="PDDEXK_15"/>
    <property type="match status" value="1"/>
</dbReference>
<evidence type="ECO:0000313" key="1">
    <source>
        <dbReference type="EMBL" id="BAQ67228.1"/>
    </source>
</evidence>
<name>A0A0D6AWG5_RHOSU</name>
<proteinExistence type="predicted"/>
<dbReference type="InterPro" id="IPR056931">
    <property type="entry name" value="D14-like"/>
</dbReference>
<reference evidence="1 2" key="1">
    <citation type="submission" date="2015-02" db="EMBL/GenBank/DDBJ databases">
        <title>Genome sequene of Rhodovulum sulfidophilum DSM 2351.</title>
        <authorList>
            <person name="Nagao N."/>
        </authorList>
    </citation>
    <scope>NUCLEOTIDE SEQUENCE [LARGE SCALE GENOMIC DNA]</scope>
    <source>
        <strain evidence="1 2">DSM 2351</strain>
    </source>
</reference>
<evidence type="ECO:0000313" key="2">
    <source>
        <dbReference type="Proteomes" id="UP000064912"/>
    </source>
</evidence>
<accession>A0A0D6AWG5</accession>
<dbReference type="EMBL" id="AP014800">
    <property type="protein sequence ID" value="BAQ67228.1"/>
    <property type="molecule type" value="Genomic_DNA"/>
</dbReference>
<dbReference type="PATRIC" id="fig|35806.4.peg.57"/>
<dbReference type="AlphaFoldDB" id="A0A0D6AWG5"/>